<dbReference type="RefSeq" id="WP_033534767.1">
    <property type="nucleotide sequence ID" value="NZ_CP016340.1"/>
</dbReference>
<keyword evidence="1 4" id="KW-0808">Transferase</keyword>
<dbReference type="OrthoDB" id="5525374at2"/>
<evidence type="ECO:0000313" key="5">
    <source>
        <dbReference type="Proteomes" id="UP000076825"/>
    </source>
</evidence>
<evidence type="ECO:0000256" key="2">
    <source>
        <dbReference type="ARBA" id="ARBA00023315"/>
    </source>
</evidence>
<evidence type="ECO:0000313" key="4">
    <source>
        <dbReference type="EMBL" id="SAI72020.1"/>
    </source>
</evidence>
<dbReference type="KEGG" id="btrm:SAMEA390648703011"/>
<name>A0A157SNH9_9BORD</name>
<dbReference type="STRING" id="123899.SAMEA3906487_03011"/>
<feature type="domain" description="N-acetyltransferase" evidence="3">
    <location>
        <begin position="7"/>
        <end position="149"/>
    </location>
</feature>
<dbReference type="PROSITE" id="PS51186">
    <property type="entry name" value="GNAT"/>
    <property type="match status" value="1"/>
</dbReference>
<dbReference type="InterPro" id="IPR050832">
    <property type="entry name" value="Bact_Acetyltransf"/>
</dbReference>
<dbReference type="Pfam" id="PF00583">
    <property type="entry name" value="Acetyltransf_1"/>
    <property type="match status" value="1"/>
</dbReference>
<dbReference type="GO" id="GO:0016747">
    <property type="term" value="F:acyltransferase activity, transferring groups other than amino-acyl groups"/>
    <property type="evidence" value="ECO:0007669"/>
    <property type="project" value="InterPro"/>
</dbReference>
<dbReference type="AlphaFoldDB" id="A0A157SNH9"/>
<accession>A0A157SNH9</accession>
<dbReference type="EMBL" id="LT546645">
    <property type="protein sequence ID" value="SAI72020.1"/>
    <property type="molecule type" value="Genomic_DNA"/>
</dbReference>
<sequence>MPCPTPLALRPATEADLPFLLTLRRLAMDPHLRRCGLPTDEAAHLARIRHHWDAACIVLRDGLPVGLFKVRETPPHWHLLQLQIHPDWQGQGFGEALLRGLLVRAQAQACEVSLNVLRGNPARRLYARLGFRPAGQDGPQLAMRWTPAA</sequence>
<dbReference type="SUPFAM" id="SSF55729">
    <property type="entry name" value="Acyl-CoA N-acyltransferases (Nat)"/>
    <property type="match status" value="1"/>
</dbReference>
<dbReference type="CDD" id="cd04301">
    <property type="entry name" value="NAT_SF"/>
    <property type="match status" value="1"/>
</dbReference>
<keyword evidence="2 4" id="KW-0012">Acyltransferase</keyword>
<dbReference type="PANTHER" id="PTHR43877">
    <property type="entry name" value="AMINOALKYLPHOSPHONATE N-ACETYLTRANSFERASE-RELATED-RELATED"/>
    <property type="match status" value="1"/>
</dbReference>
<dbReference type="InterPro" id="IPR000182">
    <property type="entry name" value="GNAT_dom"/>
</dbReference>
<dbReference type="Proteomes" id="UP000076825">
    <property type="component" value="Chromosome 1"/>
</dbReference>
<gene>
    <name evidence="4" type="ORF">SAMEA3906487_03011</name>
</gene>
<dbReference type="EC" id="2.3.1.-" evidence="4"/>
<dbReference type="GeneID" id="56589741"/>
<proteinExistence type="predicted"/>
<reference evidence="4 5" key="1">
    <citation type="submission" date="2016-04" db="EMBL/GenBank/DDBJ databases">
        <authorList>
            <consortium name="Pathogen Informatics"/>
        </authorList>
    </citation>
    <scope>NUCLEOTIDE SEQUENCE [LARGE SCALE GENOMIC DNA]</scope>
    <source>
        <strain evidence="4 5">H044680328</strain>
    </source>
</reference>
<keyword evidence="5" id="KW-1185">Reference proteome</keyword>
<dbReference type="Gene3D" id="3.40.630.30">
    <property type="match status" value="1"/>
</dbReference>
<dbReference type="eggNOG" id="COG0456">
    <property type="taxonomic scope" value="Bacteria"/>
</dbReference>
<evidence type="ECO:0000256" key="1">
    <source>
        <dbReference type="ARBA" id="ARBA00022679"/>
    </source>
</evidence>
<dbReference type="PATRIC" id="fig|123899.6.peg.3004"/>
<evidence type="ECO:0000259" key="3">
    <source>
        <dbReference type="PROSITE" id="PS51186"/>
    </source>
</evidence>
<protein>
    <submittedName>
        <fullName evidence="4">Acetyltransferase</fullName>
        <ecNumber evidence="4">2.3.1.-</ecNumber>
    </submittedName>
</protein>
<dbReference type="InterPro" id="IPR016181">
    <property type="entry name" value="Acyl_CoA_acyltransferase"/>
</dbReference>
<organism evidence="4 5">
    <name type="scientific">Bordetella trematum</name>
    <dbReference type="NCBI Taxonomy" id="123899"/>
    <lineage>
        <taxon>Bacteria</taxon>
        <taxon>Pseudomonadati</taxon>
        <taxon>Pseudomonadota</taxon>
        <taxon>Betaproteobacteria</taxon>
        <taxon>Burkholderiales</taxon>
        <taxon>Alcaligenaceae</taxon>
        <taxon>Bordetella</taxon>
    </lineage>
</organism>